<dbReference type="Pfam" id="PF11528">
    <property type="entry name" value="DUF3224"/>
    <property type="match status" value="1"/>
</dbReference>
<gene>
    <name evidence="1" type="ORF">GCM10010406_15410</name>
</gene>
<dbReference type="Proteomes" id="UP001501358">
    <property type="component" value="Unassembled WGS sequence"/>
</dbReference>
<name>A0ABN3L980_9ACTN</name>
<dbReference type="RefSeq" id="WP_344382363.1">
    <property type="nucleotide sequence ID" value="NZ_BAAATA010000006.1"/>
</dbReference>
<evidence type="ECO:0000313" key="1">
    <source>
        <dbReference type="EMBL" id="GAA2480097.1"/>
    </source>
</evidence>
<protein>
    <submittedName>
        <fullName evidence="1">DUF3224 domain-containing protein</fullName>
    </submittedName>
</protein>
<evidence type="ECO:0000313" key="2">
    <source>
        <dbReference type="Proteomes" id="UP001501358"/>
    </source>
</evidence>
<dbReference type="EMBL" id="BAAATA010000006">
    <property type="protein sequence ID" value="GAA2480097.1"/>
    <property type="molecule type" value="Genomic_DNA"/>
</dbReference>
<reference evidence="1 2" key="1">
    <citation type="journal article" date="2019" name="Int. J. Syst. Evol. Microbiol.">
        <title>The Global Catalogue of Microorganisms (GCM) 10K type strain sequencing project: providing services to taxonomists for standard genome sequencing and annotation.</title>
        <authorList>
            <consortium name="The Broad Institute Genomics Platform"/>
            <consortium name="The Broad Institute Genome Sequencing Center for Infectious Disease"/>
            <person name="Wu L."/>
            <person name="Ma J."/>
        </authorList>
    </citation>
    <scope>NUCLEOTIDE SEQUENCE [LARGE SCALE GENOMIC DNA]</scope>
    <source>
        <strain evidence="1 2">JCM 6307</strain>
    </source>
</reference>
<dbReference type="SUPFAM" id="SSF159238">
    <property type="entry name" value="SO1590-like"/>
    <property type="match status" value="1"/>
</dbReference>
<dbReference type="InterPro" id="IPR023159">
    <property type="entry name" value="SO1590-like_sf"/>
</dbReference>
<comment type="caution">
    <text evidence="1">The sequence shown here is derived from an EMBL/GenBank/DDBJ whole genome shotgun (WGS) entry which is preliminary data.</text>
</comment>
<dbReference type="InterPro" id="IPR021607">
    <property type="entry name" value="DUF3224"/>
</dbReference>
<organism evidence="1 2">
    <name type="scientific">Streptomyces thermolineatus</name>
    <dbReference type="NCBI Taxonomy" id="44033"/>
    <lineage>
        <taxon>Bacteria</taxon>
        <taxon>Bacillati</taxon>
        <taxon>Actinomycetota</taxon>
        <taxon>Actinomycetes</taxon>
        <taxon>Kitasatosporales</taxon>
        <taxon>Streptomycetaceae</taxon>
        <taxon>Streptomyces</taxon>
    </lineage>
</organism>
<accession>A0ABN3L980</accession>
<proteinExistence type="predicted"/>
<keyword evidence="2" id="KW-1185">Reference proteome</keyword>
<sequence>MTGQTAGSFSFADWKEENVVAADDGAGIARASVVNVYSGTIEARGACEYTIVYHREGGTDGVFAGYERLSGSIAGRSGSVVLEHRGAFEGDTVHCTVTVVPGTGSGELAGVTGTGGFTARHGEESIPYAFEHSPG</sequence>
<dbReference type="Gene3D" id="2.40.350.10">
    <property type="entry name" value="SO1590-like"/>
    <property type="match status" value="1"/>
</dbReference>